<reference evidence="3 5" key="1">
    <citation type="submission" date="2014-07" db="EMBL/GenBank/DDBJ databases">
        <title>Porphyromonadaceae bacterium OUH 308042 = ATCC BAA-2681 = DSM 28342 draft genome.</title>
        <authorList>
            <person name="Sydenham T.V."/>
            <person name="Hasman H."/>
            <person name="Justensen U.S."/>
        </authorList>
    </citation>
    <scope>NUCLEOTIDE SEQUENCE [LARGE SCALE GENOMIC DNA]</scope>
    <source>
        <strain evidence="3 5">OUH 308042</strain>
    </source>
</reference>
<accession>A0A0C3RIN0</accession>
<dbReference type="GO" id="GO:0032259">
    <property type="term" value="P:methylation"/>
    <property type="evidence" value="ECO:0007669"/>
    <property type="project" value="UniProtKB-KW"/>
</dbReference>
<keyword evidence="3" id="KW-0808">Transferase</keyword>
<dbReference type="SUPFAM" id="SSF53335">
    <property type="entry name" value="S-adenosyl-L-methionine-dependent methyltransferases"/>
    <property type="match status" value="1"/>
</dbReference>
<keyword evidence="3" id="KW-0489">Methyltransferase</keyword>
<dbReference type="InterPro" id="IPR041698">
    <property type="entry name" value="Methyltransf_25"/>
</dbReference>
<dbReference type="PANTHER" id="PTHR42912">
    <property type="entry name" value="METHYLTRANSFERASE"/>
    <property type="match status" value="1"/>
</dbReference>
<keyword evidence="5" id="KW-1185">Reference proteome</keyword>
<dbReference type="EMBL" id="JPIT01000031">
    <property type="protein sequence ID" value="KIO43690.1"/>
    <property type="molecule type" value="Genomic_DNA"/>
</dbReference>
<dbReference type="InterPro" id="IPR029063">
    <property type="entry name" value="SAM-dependent_MTases_sf"/>
</dbReference>
<feature type="domain" description="Methyltransferase" evidence="1">
    <location>
        <begin position="59"/>
        <end position="153"/>
    </location>
</feature>
<protein>
    <submittedName>
        <fullName evidence="3">Methyltransferase type 11</fullName>
    </submittedName>
</protein>
<evidence type="ECO:0000313" key="3">
    <source>
        <dbReference type="EMBL" id="KIO45854.1"/>
    </source>
</evidence>
<dbReference type="CDD" id="cd02440">
    <property type="entry name" value="AdoMet_MTases"/>
    <property type="match status" value="1"/>
</dbReference>
<proteinExistence type="predicted"/>
<dbReference type="AlphaFoldDB" id="A0A0C3RIN0"/>
<dbReference type="GO" id="GO:0008168">
    <property type="term" value="F:methyltransferase activity"/>
    <property type="evidence" value="ECO:0007669"/>
    <property type="project" value="UniProtKB-KW"/>
</dbReference>
<dbReference type="Proteomes" id="UP000031980">
    <property type="component" value="Unassembled WGS sequence"/>
</dbReference>
<dbReference type="Pfam" id="PF13649">
    <property type="entry name" value="Methyltransf_25"/>
    <property type="match status" value="1"/>
</dbReference>
<evidence type="ECO:0000259" key="1">
    <source>
        <dbReference type="Pfam" id="PF13649"/>
    </source>
</evidence>
<evidence type="ECO:0000313" key="5">
    <source>
        <dbReference type="Proteomes" id="UP000031980"/>
    </source>
</evidence>
<evidence type="ECO:0000313" key="4">
    <source>
        <dbReference type="Proteomes" id="UP000031937"/>
    </source>
</evidence>
<reference evidence="2 4" key="2">
    <citation type="submission" date="2014-07" db="EMBL/GenBank/DDBJ databases">
        <title>Porphyromonadaceae bacterium OUH 334697 = ATCC BAA-2682 = DSM 28341 draft genome.</title>
        <authorList>
            <person name="Sydenham T.V."/>
            <person name="Hasman H."/>
            <person name="Justesen U.S."/>
        </authorList>
    </citation>
    <scope>NUCLEOTIDE SEQUENCE [LARGE SCALE GENOMIC DNA]</scope>
    <source>
        <strain evidence="2 4">OUH 334697</strain>
    </source>
</reference>
<comment type="caution">
    <text evidence="3">The sequence shown here is derived from an EMBL/GenBank/DDBJ whole genome shotgun (WGS) entry which is preliminary data.</text>
</comment>
<dbReference type="InterPro" id="IPR050508">
    <property type="entry name" value="Methyltransf_Superfamily"/>
</dbReference>
<dbReference type="Proteomes" id="UP000031937">
    <property type="component" value="Unassembled WGS sequence"/>
</dbReference>
<sequence>MSGQTNALASSSFNESIYEFDYNLICDYFSNTERQGPGSPEITLKALSFIDNLTDKSLIADIGCGTGGQTMTLAGSVQGQITGLDLCPDFIRIFNRNAERLGLQNRVRGRVGSMDNLPFGKEELDLIWSEGAIYHIGFERGLNEWREFLKPGGYVAVSEVSWFTEKRPAEISDFWMEAYPEVDTIPRKIAQIQKAGYIPVASFVLPENCWTEHYYIPQISVRELFLKKYAGNKAAEGFVAFERYEEGLYYRYKEFYGYVFYIAKKIGL</sequence>
<gene>
    <name evidence="3" type="ORF">BA92_05225</name>
    <name evidence="2" type="ORF">IE90_11280</name>
</gene>
<organism evidence="3 5">
    <name type="scientific">Sanguibacteroides justesenii</name>
    <dbReference type="NCBI Taxonomy" id="1547597"/>
    <lineage>
        <taxon>Bacteria</taxon>
        <taxon>Pseudomonadati</taxon>
        <taxon>Bacteroidota</taxon>
        <taxon>Bacteroidia</taxon>
        <taxon>Bacteroidales</taxon>
        <taxon>Porphyromonadaceae</taxon>
        <taxon>Sanguibacteroides</taxon>
    </lineage>
</organism>
<dbReference type="Gene3D" id="3.40.50.150">
    <property type="entry name" value="Vaccinia Virus protein VP39"/>
    <property type="match status" value="1"/>
</dbReference>
<dbReference type="EMBL" id="JPIU01000037">
    <property type="protein sequence ID" value="KIO45854.1"/>
    <property type="molecule type" value="Genomic_DNA"/>
</dbReference>
<name>A0A0C3RIN0_9PORP</name>
<evidence type="ECO:0000313" key="2">
    <source>
        <dbReference type="EMBL" id="KIO43690.1"/>
    </source>
</evidence>